<dbReference type="InterPro" id="IPR037401">
    <property type="entry name" value="SnoaL-like"/>
</dbReference>
<dbReference type="SUPFAM" id="SSF54427">
    <property type="entry name" value="NTF2-like"/>
    <property type="match status" value="1"/>
</dbReference>
<dbReference type="EMBL" id="JBEYBR010000005">
    <property type="protein sequence ID" value="MEU2120928.1"/>
    <property type="molecule type" value="Genomic_DNA"/>
</dbReference>
<feature type="domain" description="SnoaL-like" evidence="1">
    <location>
        <begin position="7"/>
        <end position="49"/>
    </location>
</feature>
<name>A0ABV2X4U5_9NOCA</name>
<dbReference type="Pfam" id="PF12680">
    <property type="entry name" value="SnoaL_2"/>
    <property type="match status" value="1"/>
</dbReference>
<evidence type="ECO:0000313" key="3">
    <source>
        <dbReference type="Proteomes" id="UP001550535"/>
    </source>
</evidence>
<organism evidence="2 3">
    <name type="scientific">Nocardia niwae</name>
    <dbReference type="NCBI Taxonomy" id="626084"/>
    <lineage>
        <taxon>Bacteria</taxon>
        <taxon>Bacillati</taxon>
        <taxon>Actinomycetota</taxon>
        <taxon>Actinomycetes</taxon>
        <taxon>Mycobacteriales</taxon>
        <taxon>Nocardiaceae</taxon>
        <taxon>Nocardia</taxon>
    </lineage>
</organism>
<sequence>MEQSQILSAWRAGDTASLAAMVAEDATFSSPVADYHGRANVLHMFELISQVLGEVDPAQPYSGERGTVYRFTALVAGRQLEGVLHEERNEAGQLLRITLFLRPFAALRTAIGAMGRLLEQSPLPAPAG</sequence>
<evidence type="ECO:0000259" key="1">
    <source>
        <dbReference type="Pfam" id="PF12680"/>
    </source>
</evidence>
<keyword evidence="3" id="KW-1185">Reference proteome</keyword>
<accession>A0ABV2X4U5</accession>
<dbReference type="Proteomes" id="UP001550535">
    <property type="component" value="Unassembled WGS sequence"/>
</dbReference>
<dbReference type="InterPro" id="IPR032710">
    <property type="entry name" value="NTF2-like_dom_sf"/>
</dbReference>
<dbReference type="RefSeq" id="WP_357803075.1">
    <property type="nucleotide sequence ID" value="NZ_JBEYBM010000004.1"/>
</dbReference>
<protein>
    <submittedName>
        <fullName evidence="2">Nuclear transport factor 2 family protein</fullName>
    </submittedName>
</protein>
<evidence type="ECO:0000313" key="2">
    <source>
        <dbReference type="EMBL" id="MEU2120928.1"/>
    </source>
</evidence>
<dbReference type="Gene3D" id="3.10.450.50">
    <property type="match status" value="1"/>
</dbReference>
<reference evidence="2 3" key="1">
    <citation type="submission" date="2024-06" db="EMBL/GenBank/DDBJ databases">
        <title>The Natural Products Discovery Center: Release of the First 8490 Sequenced Strains for Exploring Actinobacteria Biosynthetic Diversity.</title>
        <authorList>
            <person name="Kalkreuter E."/>
            <person name="Kautsar S.A."/>
            <person name="Yang D."/>
            <person name="Bader C.D."/>
            <person name="Teijaro C.N."/>
            <person name="Fluegel L."/>
            <person name="Davis C.M."/>
            <person name="Simpson J.R."/>
            <person name="Lauterbach L."/>
            <person name="Steele A.D."/>
            <person name="Gui C."/>
            <person name="Meng S."/>
            <person name="Li G."/>
            <person name="Viehrig K."/>
            <person name="Ye F."/>
            <person name="Su P."/>
            <person name="Kiefer A.F."/>
            <person name="Nichols A."/>
            <person name="Cepeda A.J."/>
            <person name="Yan W."/>
            <person name="Fan B."/>
            <person name="Jiang Y."/>
            <person name="Adhikari A."/>
            <person name="Zheng C.-J."/>
            <person name="Schuster L."/>
            <person name="Cowan T.M."/>
            <person name="Smanski M.J."/>
            <person name="Chevrette M.G."/>
            <person name="De Carvalho L.P.S."/>
            <person name="Shen B."/>
        </authorList>
    </citation>
    <scope>NUCLEOTIDE SEQUENCE [LARGE SCALE GENOMIC DNA]</scope>
    <source>
        <strain evidence="2 3">NPDC019434</strain>
    </source>
</reference>
<proteinExistence type="predicted"/>
<gene>
    <name evidence="2" type="ORF">ABZ507_03770</name>
</gene>
<comment type="caution">
    <text evidence="2">The sequence shown here is derived from an EMBL/GenBank/DDBJ whole genome shotgun (WGS) entry which is preliminary data.</text>
</comment>